<dbReference type="Pfam" id="PF00296">
    <property type="entry name" value="Bac_luciferase"/>
    <property type="match status" value="1"/>
</dbReference>
<name>A0A1C3UKG3_9HYPH</name>
<reference evidence="4" key="1">
    <citation type="submission" date="2016-08" db="EMBL/GenBank/DDBJ databases">
        <authorList>
            <person name="Varghese N."/>
            <person name="Submissions Spin"/>
        </authorList>
    </citation>
    <scope>NUCLEOTIDE SEQUENCE [LARGE SCALE GENOMIC DNA]</scope>
    <source>
        <strain evidence="4">HAMBI 2975</strain>
    </source>
</reference>
<dbReference type="NCBIfam" id="TIGR03558">
    <property type="entry name" value="oxido_grp_1"/>
    <property type="match status" value="1"/>
</dbReference>
<dbReference type="OrthoDB" id="9780518at2"/>
<dbReference type="Proteomes" id="UP000199101">
    <property type="component" value="Unassembled WGS sequence"/>
</dbReference>
<dbReference type="SUPFAM" id="SSF51679">
    <property type="entry name" value="Bacterial luciferase-like"/>
    <property type="match status" value="1"/>
</dbReference>
<evidence type="ECO:0000313" key="3">
    <source>
        <dbReference type="EMBL" id="SCB15990.1"/>
    </source>
</evidence>
<evidence type="ECO:0000256" key="1">
    <source>
        <dbReference type="ARBA" id="ARBA00007789"/>
    </source>
</evidence>
<dbReference type="GO" id="GO:0016705">
    <property type="term" value="F:oxidoreductase activity, acting on paired donors, with incorporation or reduction of molecular oxygen"/>
    <property type="evidence" value="ECO:0007669"/>
    <property type="project" value="InterPro"/>
</dbReference>
<proteinExistence type="predicted"/>
<feature type="domain" description="Luciferase-like" evidence="2">
    <location>
        <begin position="13"/>
        <end position="247"/>
    </location>
</feature>
<evidence type="ECO:0000313" key="4">
    <source>
        <dbReference type="Proteomes" id="UP000199101"/>
    </source>
</evidence>
<organism evidence="3 4">
    <name type="scientific">Rhizobium multihospitium</name>
    <dbReference type="NCBI Taxonomy" id="410764"/>
    <lineage>
        <taxon>Bacteria</taxon>
        <taxon>Pseudomonadati</taxon>
        <taxon>Pseudomonadota</taxon>
        <taxon>Alphaproteobacteria</taxon>
        <taxon>Hyphomicrobiales</taxon>
        <taxon>Rhizobiaceae</taxon>
        <taxon>Rhizobium/Agrobacterium group</taxon>
        <taxon>Rhizobium</taxon>
    </lineage>
</organism>
<dbReference type="Gene3D" id="3.20.20.30">
    <property type="entry name" value="Luciferase-like domain"/>
    <property type="match status" value="1"/>
</dbReference>
<dbReference type="PANTHER" id="PTHR30137">
    <property type="entry name" value="LUCIFERASE-LIKE MONOOXYGENASE"/>
    <property type="match status" value="1"/>
</dbReference>
<dbReference type="RefSeq" id="WP_092708329.1">
    <property type="nucleotide sequence ID" value="NZ_FMAG01000001.1"/>
</dbReference>
<dbReference type="EMBL" id="FMAG01000001">
    <property type="protein sequence ID" value="SCB15990.1"/>
    <property type="molecule type" value="Genomic_DNA"/>
</dbReference>
<evidence type="ECO:0000259" key="2">
    <source>
        <dbReference type="Pfam" id="PF00296"/>
    </source>
</evidence>
<dbReference type="InterPro" id="IPR019949">
    <property type="entry name" value="CmoO-like"/>
</dbReference>
<accession>A0A1C3UKG3</accession>
<comment type="similarity">
    <text evidence="1">To bacterial alkanal monooxygenase alpha and beta chains.</text>
</comment>
<dbReference type="PANTHER" id="PTHR30137:SF20">
    <property type="entry name" value="N-ACETYL-S-ALKYLCYSTEINE MONOOXYGENASE"/>
    <property type="match status" value="1"/>
</dbReference>
<keyword evidence="4" id="KW-1185">Reference proteome</keyword>
<sequence length="333" mass="36016">MSYALSFLDKSPIDGAERASQALQRSLALARRAEELGYRRFWVAEHHNSPKLASSSPEILIGHLLAHTRRIRIGSGGVMLQHYSAYKVAENFNLLAALAPGRVDLGVGKAPGGLPLSTAALQKAYDPARKPSFEAQLTELDGFLRHEQGTEGKAEDLAAFPAPDEPPGRFLLGASPDSARLAARLRWGFVYAGHIHGDDEAISQSLSAYRQAGGKTALLAVSIVTAQTASLADSLLGDTRRFHLQIKDGQSVNVGSREQALEYVRQADATDYRIEERSPRVIRGTPADVHLELQRLHEGFGIEEFVIDCPVSEGAHRLSTIELLAGTRKAAAA</sequence>
<dbReference type="InterPro" id="IPR011251">
    <property type="entry name" value="Luciferase-like_dom"/>
</dbReference>
<dbReference type="STRING" id="410764.GA0061103_2373"/>
<dbReference type="InterPro" id="IPR036661">
    <property type="entry name" value="Luciferase-like_sf"/>
</dbReference>
<protein>
    <submittedName>
        <fullName evidence="3">Luciferase family oxidoreductase, group 1</fullName>
    </submittedName>
</protein>
<gene>
    <name evidence="3" type="ORF">GA0061103_2373</name>
</gene>
<dbReference type="InterPro" id="IPR050766">
    <property type="entry name" value="Bact_Lucif_Oxidored"/>
</dbReference>
<dbReference type="GO" id="GO:0005829">
    <property type="term" value="C:cytosol"/>
    <property type="evidence" value="ECO:0007669"/>
    <property type="project" value="TreeGrafter"/>
</dbReference>
<dbReference type="AlphaFoldDB" id="A0A1C3UKG3"/>